<dbReference type="KEGG" id="dpx:DAPPUDRAFT_111826"/>
<dbReference type="Proteomes" id="UP000000305">
    <property type="component" value="Unassembled WGS sequence"/>
</dbReference>
<reference evidence="2 3" key="1">
    <citation type="journal article" date="2011" name="Science">
        <title>The ecoresponsive genome of Daphnia pulex.</title>
        <authorList>
            <person name="Colbourne J.K."/>
            <person name="Pfrender M.E."/>
            <person name="Gilbert D."/>
            <person name="Thomas W.K."/>
            <person name="Tucker A."/>
            <person name="Oakley T.H."/>
            <person name="Tokishita S."/>
            <person name="Aerts A."/>
            <person name="Arnold G.J."/>
            <person name="Basu M.K."/>
            <person name="Bauer D.J."/>
            <person name="Caceres C.E."/>
            <person name="Carmel L."/>
            <person name="Casola C."/>
            <person name="Choi J.H."/>
            <person name="Detter J.C."/>
            <person name="Dong Q."/>
            <person name="Dusheyko S."/>
            <person name="Eads B.D."/>
            <person name="Frohlich T."/>
            <person name="Geiler-Samerotte K.A."/>
            <person name="Gerlach D."/>
            <person name="Hatcher P."/>
            <person name="Jogdeo S."/>
            <person name="Krijgsveld J."/>
            <person name="Kriventseva E.V."/>
            <person name="Kultz D."/>
            <person name="Laforsch C."/>
            <person name="Lindquist E."/>
            <person name="Lopez J."/>
            <person name="Manak J.R."/>
            <person name="Muller J."/>
            <person name="Pangilinan J."/>
            <person name="Patwardhan R.P."/>
            <person name="Pitluck S."/>
            <person name="Pritham E.J."/>
            <person name="Rechtsteiner A."/>
            <person name="Rho M."/>
            <person name="Rogozin I.B."/>
            <person name="Sakarya O."/>
            <person name="Salamov A."/>
            <person name="Schaack S."/>
            <person name="Shapiro H."/>
            <person name="Shiga Y."/>
            <person name="Skalitzky C."/>
            <person name="Smith Z."/>
            <person name="Souvorov A."/>
            <person name="Sung W."/>
            <person name="Tang Z."/>
            <person name="Tsuchiya D."/>
            <person name="Tu H."/>
            <person name="Vos H."/>
            <person name="Wang M."/>
            <person name="Wolf Y.I."/>
            <person name="Yamagata H."/>
            <person name="Yamada T."/>
            <person name="Ye Y."/>
            <person name="Shaw J.R."/>
            <person name="Andrews J."/>
            <person name="Crease T.J."/>
            <person name="Tang H."/>
            <person name="Lucas S.M."/>
            <person name="Robertson H.M."/>
            <person name="Bork P."/>
            <person name="Koonin E.V."/>
            <person name="Zdobnov E.M."/>
            <person name="Grigoriev I.V."/>
            <person name="Lynch M."/>
            <person name="Boore J.L."/>
        </authorList>
    </citation>
    <scope>NUCLEOTIDE SEQUENCE [LARGE SCALE GENOMIC DNA]</scope>
</reference>
<gene>
    <name evidence="2" type="ORF">DAPPUDRAFT_111826</name>
</gene>
<accession>E9HA80</accession>
<dbReference type="AlphaFoldDB" id="E9HA80"/>
<keyword evidence="3" id="KW-1185">Reference proteome</keyword>
<keyword evidence="1" id="KW-0812">Transmembrane</keyword>
<keyword evidence="1" id="KW-1133">Transmembrane helix</keyword>
<dbReference type="HOGENOM" id="CLU_1205847_0_0_1"/>
<protein>
    <submittedName>
        <fullName evidence="2">Uncharacterized protein</fullName>
    </submittedName>
</protein>
<dbReference type="EMBL" id="GL732610">
    <property type="protein sequence ID" value="EFX71394.1"/>
    <property type="molecule type" value="Genomic_DNA"/>
</dbReference>
<evidence type="ECO:0000313" key="2">
    <source>
        <dbReference type="EMBL" id="EFX71394.1"/>
    </source>
</evidence>
<proteinExistence type="predicted"/>
<feature type="transmembrane region" description="Helical" evidence="1">
    <location>
        <begin position="71"/>
        <end position="92"/>
    </location>
</feature>
<evidence type="ECO:0000256" key="1">
    <source>
        <dbReference type="SAM" id="Phobius"/>
    </source>
</evidence>
<name>E9HA80_DAPPU</name>
<sequence length="230" mass="25802">MVSLMSQSSTSSFIATYLASLDSAFTQLVVNLRYPRLPHSTSSLRTGSFGQQWCDTSLLLRDSGGLSSTTFILYFCFMDFTLILWPYVWYAVSAGAGRSKCRVQFSTDVDHQTVLGNDDKGTTDDDDIRSPWFSLLLRRPPVDVRLRRVWPVVCVGSLLTGVGHCRRTGRQQQCEARIDPPVIFRLHHVMTDETLPNFGCREASDPIALWTFPTPLSSDLVGFDLAFYNG</sequence>
<dbReference type="InParanoid" id="E9HA80"/>
<organism evidence="2 3">
    <name type="scientific">Daphnia pulex</name>
    <name type="common">Water flea</name>
    <dbReference type="NCBI Taxonomy" id="6669"/>
    <lineage>
        <taxon>Eukaryota</taxon>
        <taxon>Metazoa</taxon>
        <taxon>Ecdysozoa</taxon>
        <taxon>Arthropoda</taxon>
        <taxon>Crustacea</taxon>
        <taxon>Branchiopoda</taxon>
        <taxon>Diplostraca</taxon>
        <taxon>Cladocera</taxon>
        <taxon>Anomopoda</taxon>
        <taxon>Daphniidae</taxon>
        <taxon>Daphnia</taxon>
    </lineage>
</organism>
<evidence type="ECO:0000313" key="3">
    <source>
        <dbReference type="Proteomes" id="UP000000305"/>
    </source>
</evidence>
<keyword evidence="1" id="KW-0472">Membrane</keyword>